<sequence>MIKNSVAALAAVLAMSAGFAGSASAETYPSRPIRLIVPYAPGGPADIMARLIGDKMSARLGQQVVVENKTGGGGVPALELLKAAPADGYTIAMGHDGNMAAAVSMFAKLPYDPVKDFAPISLLASSAVVLITNPTLGFKTVDDLIAAAKKAPGTLNYASAGIGSGGHFAASRFAAITGIDIVHIPYDGGSPAALAVVSNQSQLVFQSPVSAKPYIDSGQATGLAVASAERNPQLPNVPTLKESGVNFTQLSWYGLVARADVKPEIIEKLHKEVSEILAMPDVKADLEKRGLMAKSSTPAEFTAYLKSEIPLWADAVKLAGIKMQ</sequence>
<evidence type="ECO:0000256" key="1">
    <source>
        <dbReference type="ARBA" id="ARBA00006987"/>
    </source>
</evidence>
<dbReference type="InterPro" id="IPR005064">
    <property type="entry name" value="BUG"/>
</dbReference>
<dbReference type="Pfam" id="PF03401">
    <property type="entry name" value="TctC"/>
    <property type="match status" value="1"/>
</dbReference>
<dbReference type="SUPFAM" id="SSF53850">
    <property type="entry name" value="Periplasmic binding protein-like II"/>
    <property type="match status" value="1"/>
</dbReference>
<dbReference type="AlphaFoldDB" id="A0A6S6QTX1"/>
<keyword evidence="4" id="KW-1185">Reference proteome</keyword>
<organism evidence="3 4">
    <name type="scientific">Terrihabitans soli</name>
    <dbReference type="NCBI Taxonomy" id="708113"/>
    <lineage>
        <taxon>Bacteria</taxon>
        <taxon>Pseudomonadati</taxon>
        <taxon>Pseudomonadota</taxon>
        <taxon>Alphaproteobacteria</taxon>
        <taxon>Hyphomicrobiales</taxon>
        <taxon>Terrihabitans</taxon>
    </lineage>
</organism>
<feature type="chain" id="PRO_5027709632" evidence="2">
    <location>
        <begin position="26"/>
        <end position="324"/>
    </location>
</feature>
<dbReference type="Gene3D" id="3.40.190.150">
    <property type="entry name" value="Bordetella uptake gene, domain 1"/>
    <property type="match status" value="1"/>
</dbReference>
<dbReference type="RefSeq" id="WP_222876589.1">
    <property type="nucleotide sequence ID" value="NZ_AP023361.1"/>
</dbReference>
<dbReference type="PANTHER" id="PTHR42928">
    <property type="entry name" value="TRICARBOXYLATE-BINDING PROTEIN"/>
    <property type="match status" value="1"/>
</dbReference>
<comment type="similarity">
    <text evidence="1">Belongs to the UPF0065 (bug) family.</text>
</comment>
<evidence type="ECO:0000313" key="3">
    <source>
        <dbReference type="EMBL" id="BCJ89918.1"/>
    </source>
</evidence>
<proteinExistence type="inferred from homology"/>
<dbReference type="Gene3D" id="3.40.190.10">
    <property type="entry name" value="Periplasmic binding protein-like II"/>
    <property type="match status" value="1"/>
</dbReference>
<dbReference type="CDD" id="cd13578">
    <property type="entry name" value="PBP2_Bug27"/>
    <property type="match status" value="1"/>
</dbReference>
<evidence type="ECO:0000256" key="2">
    <source>
        <dbReference type="SAM" id="SignalP"/>
    </source>
</evidence>
<dbReference type="PANTHER" id="PTHR42928:SF5">
    <property type="entry name" value="BLR1237 PROTEIN"/>
    <property type="match status" value="1"/>
</dbReference>
<dbReference type="EMBL" id="AP023361">
    <property type="protein sequence ID" value="BCJ89918.1"/>
    <property type="molecule type" value="Genomic_DNA"/>
</dbReference>
<keyword evidence="2" id="KW-0732">Signal</keyword>
<feature type="signal peptide" evidence="2">
    <location>
        <begin position="1"/>
        <end position="25"/>
    </location>
</feature>
<gene>
    <name evidence="3" type="ORF">IZ6_06530</name>
</gene>
<dbReference type="InterPro" id="IPR042100">
    <property type="entry name" value="Bug_dom1"/>
</dbReference>
<name>A0A6S6QTX1_9HYPH</name>
<dbReference type="KEGG" id="tso:IZ6_06530"/>
<dbReference type="Proteomes" id="UP000515317">
    <property type="component" value="Chromosome"/>
</dbReference>
<dbReference type="PIRSF" id="PIRSF017082">
    <property type="entry name" value="YflP"/>
    <property type="match status" value="1"/>
</dbReference>
<evidence type="ECO:0000313" key="4">
    <source>
        <dbReference type="Proteomes" id="UP000515317"/>
    </source>
</evidence>
<reference evidence="3 4" key="1">
    <citation type="submission" date="2020-08" db="EMBL/GenBank/DDBJ databases">
        <title>Genome sequence of Rhizobiales bacterium strain IZ6.</title>
        <authorList>
            <person name="Nakai R."/>
            <person name="Naganuma T."/>
        </authorList>
    </citation>
    <scope>NUCLEOTIDE SEQUENCE [LARGE SCALE GENOMIC DNA]</scope>
    <source>
        <strain evidence="3 4">IZ6</strain>
    </source>
</reference>
<accession>A0A6S6QTX1</accession>
<protein>
    <submittedName>
        <fullName evidence="3">Exported protein</fullName>
    </submittedName>
</protein>